<feature type="compositionally biased region" description="Basic and acidic residues" evidence="1">
    <location>
        <begin position="453"/>
        <end position="472"/>
    </location>
</feature>
<name>A0AAV9VEB0_9PEZI</name>
<keyword evidence="4" id="KW-1185">Reference proteome</keyword>
<evidence type="ECO:0000313" key="4">
    <source>
        <dbReference type="Proteomes" id="UP001375240"/>
    </source>
</evidence>
<accession>A0AAV9VEB0</accession>
<dbReference type="GO" id="GO:0006515">
    <property type="term" value="P:protein quality control for misfolded or incompletely synthesized proteins"/>
    <property type="evidence" value="ECO:0007669"/>
    <property type="project" value="TreeGrafter"/>
</dbReference>
<sequence>MNASRSAIASFARTHATRPPNSITQSTPRCLLCRNAITSPVRSQWPRSTLQTPFKRPFHGSPHLSKKGYNPHVNLGRFQSDGKRKYVMADLLKLETYKEAYHDSPGQFILAGVFAIVAFTSVGLFGVWAYYTVFIKTHKYPDTVARHIRRAIWSEQRGDMEECIKSYQRAIVTAEMIGMDPLSDEVTGLKIWYAELAEKAKLYYKAIAYLEKVRSEMLELIQKREEELGAVGKLRGMKRVIGVATKMGELYQMDKGMDVEAEKVLEWSVTETLKMVELQSRLKPEEEHPWTAEEFAAVFENMASFYEKTDRFDYASTLYLQAAGIFSSPSCHMVTLMNNIGACNMQRPLPVSEPMDRTTQLDAAKKWLLKALDIARAIKKSAKTEECDQGCVVALHNIGEIEEQLENWDEAKSKYSEAESLSYAISYVEGYQNAAIALQRVQEKRAGVYHQNKQAEEKDNEENDRRENEKRTPGGLPAISFDASRPKERN</sequence>
<dbReference type="SUPFAM" id="SSF48452">
    <property type="entry name" value="TPR-like"/>
    <property type="match status" value="1"/>
</dbReference>
<dbReference type="CDD" id="cd24145">
    <property type="entry name" value="Mgr3-like"/>
    <property type="match status" value="1"/>
</dbReference>
<keyword evidence="2" id="KW-1133">Transmembrane helix</keyword>
<keyword evidence="2" id="KW-0472">Membrane</keyword>
<protein>
    <submittedName>
        <fullName evidence="3">Uncharacterized protein</fullName>
    </submittedName>
</protein>
<comment type="caution">
    <text evidence="3">The sequence shown here is derived from an EMBL/GenBank/DDBJ whole genome shotgun (WGS) entry which is preliminary data.</text>
</comment>
<dbReference type="Gene3D" id="1.25.40.10">
    <property type="entry name" value="Tetratricopeptide repeat domain"/>
    <property type="match status" value="1"/>
</dbReference>
<dbReference type="GO" id="GO:0031942">
    <property type="term" value="C:i-AAA complex"/>
    <property type="evidence" value="ECO:0007669"/>
    <property type="project" value="TreeGrafter"/>
</dbReference>
<feature type="transmembrane region" description="Helical" evidence="2">
    <location>
        <begin position="108"/>
        <end position="131"/>
    </location>
</feature>
<dbReference type="InterPro" id="IPR011990">
    <property type="entry name" value="TPR-like_helical_dom_sf"/>
</dbReference>
<organism evidence="3 4">
    <name type="scientific">Orbilia brochopaga</name>
    <dbReference type="NCBI Taxonomy" id="3140254"/>
    <lineage>
        <taxon>Eukaryota</taxon>
        <taxon>Fungi</taxon>
        <taxon>Dikarya</taxon>
        <taxon>Ascomycota</taxon>
        <taxon>Pezizomycotina</taxon>
        <taxon>Orbiliomycetes</taxon>
        <taxon>Orbiliales</taxon>
        <taxon>Orbiliaceae</taxon>
        <taxon>Orbilia</taxon>
    </lineage>
</organism>
<dbReference type="InterPro" id="IPR019734">
    <property type="entry name" value="TPR_rpt"/>
</dbReference>
<dbReference type="PANTHER" id="PTHR28142:SF1">
    <property type="entry name" value="MITOCHONDRIAL INNER MEMBRANE I-AAA PROTEASE SUPERCOMPLEX SUBUNIT MGR3-RELATED"/>
    <property type="match status" value="1"/>
</dbReference>
<dbReference type="AlphaFoldDB" id="A0AAV9VEB0"/>
<feature type="region of interest" description="Disordered" evidence="1">
    <location>
        <begin position="448"/>
        <end position="490"/>
    </location>
</feature>
<reference evidence="3 4" key="1">
    <citation type="submission" date="2019-10" db="EMBL/GenBank/DDBJ databases">
        <authorList>
            <person name="Palmer J.M."/>
        </authorList>
    </citation>
    <scope>NUCLEOTIDE SEQUENCE [LARGE SCALE GENOMIC DNA]</scope>
    <source>
        <strain evidence="3 4">TWF696</strain>
    </source>
</reference>
<proteinExistence type="predicted"/>
<dbReference type="SMART" id="SM00028">
    <property type="entry name" value="TPR"/>
    <property type="match status" value="3"/>
</dbReference>
<feature type="region of interest" description="Disordered" evidence="1">
    <location>
        <begin position="1"/>
        <end position="24"/>
    </location>
</feature>
<gene>
    <name evidence="3" type="ORF">TWF696_000245</name>
</gene>
<keyword evidence="2" id="KW-0812">Transmembrane</keyword>
<evidence type="ECO:0000256" key="1">
    <source>
        <dbReference type="SAM" id="MobiDB-lite"/>
    </source>
</evidence>
<dbReference type="PANTHER" id="PTHR28142">
    <property type="entry name" value="MITOCHONDRIAL INNER MEMBRANE I-AAA PROTEASE SUPERCOMPLEX SUBUNIT MGR3-RELATED"/>
    <property type="match status" value="1"/>
</dbReference>
<dbReference type="Proteomes" id="UP001375240">
    <property type="component" value="Unassembled WGS sequence"/>
</dbReference>
<dbReference type="EMBL" id="JAVHNQ010000001">
    <property type="protein sequence ID" value="KAK6359077.1"/>
    <property type="molecule type" value="Genomic_DNA"/>
</dbReference>
<evidence type="ECO:0000256" key="2">
    <source>
        <dbReference type="SAM" id="Phobius"/>
    </source>
</evidence>
<dbReference type="GO" id="GO:0051787">
    <property type="term" value="F:misfolded protein binding"/>
    <property type="evidence" value="ECO:0007669"/>
    <property type="project" value="TreeGrafter"/>
</dbReference>
<dbReference type="InterPro" id="IPR040201">
    <property type="entry name" value="Mrg3-like"/>
</dbReference>
<evidence type="ECO:0000313" key="3">
    <source>
        <dbReference type="EMBL" id="KAK6359077.1"/>
    </source>
</evidence>